<dbReference type="InterPro" id="IPR050232">
    <property type="entry name" value="FBL13/AtMIF1-like"/>
</dbReference>
<dbReference type="SMART" id="SM00256">
    <property type="entry name" value="FBOX"/>
    <property type="match status" value="1"/>
</dbReference>
<dbReference type="PANTHER" id="PTHR31900">
    <property type="entry name" value="F-BOX/RNI SUPERFAMILY PROTEIN-RELATED"/>
    <property type="match status" value="1"/>
</dbReference>
<dbReference type="Gene3D" id="1.20.1280.50">
    <property type="match status" value="1"/>
</dbReference>
<dbReference type="Pfam" id="PF08387">
    <property type="entry name" value="FBD"/>
    <property type="match status" value="1"/>
</dbReference>
<dbReference type="PROSITE" id="PS50181">
    <property type="entry name" value="FBOX"/>
    <property type="match status" value="1"/>
</dbReference>
<dbReference type="SUPFAM" id="SSF52047">
    <property type="entry name" value="RNI-like"/>
    <property type="match status" value="1"/>
</dbReference>
<proteinExistence type="predicted"/>
<dbReference type="InterPro" id="IPR036047">
    <property type="entry name" value="F-box-like_dom_sf"/>
</dbReference>
<gene>
    <name evidence="2" type="ORF">DEO72_LG5g3295</name>
</gene>
<dbReference type="InterPro" id="IPR053781">
    <property type="entry name" value="F-box_AtFBL13-like"/>
</dbReference>
<dbReference type="Gene3D" id="3.80.10.10">
    <property type="entry name" value="Ribonuclease Inhibitor"/>
    <property type="match status" value="1"/>
</dbReference>
<reference evidence="2 3" key="1">
    <citation type="submission" date="2019-04" db="EMBL/GenBank/DDBJ databases">
        <title>An improved genome assembly and genetic linkage map for asparagus bean, Vigna unguiculata ssp. sesquipedialis.</title>
        <authorList>
            <person name="Xia Q."/>
            <person name="Zhang R."/>
            <person name="Dong Y."/>
        </authorList>
    </citation>
    <scope>NUCLEOTIDE SEQUENCE [LARGE SCALE GENOMIC DNA]</scope>
    <source>
        <tissue evidence="2">Leaf</tissue>
    </source>
</reference>
<accession>A0A4D6M209</accession>
<dbReference type="Pfam" id="PF24758">
    <property type="entry name" value="LRR_At5g56370"/>
    <property type="match status" value="1"/>
</dbReference>
<dbReference type="CDD" id="cd22160">
    <property type="entry name" value="F-box_AtFBL13-like"/>
    <property type="match status" value="1"/>
</dbReference>
<dbReference type="Pfam" id="PF00646">
    <property type="entry name" value="F-box"/>
    <property type="match status" value="1"/>
</dbReference>
<dbReference type="PANTHER" id="PTHR31900:SF34">
    <property type="entry name" value="EMB|CAB62440.1-RELATED"/>
    <property type="match status" value="1"/>
</dbReference>
<keyword evidence="3" id="KW-1185">Reference proteome</keyword>
<dbReference type="Proteomes" id="UP000501690">
    <property type="component" value="Linkage Group LG5"/>
</dbReference>
<dbReference type="InterPro" id="IPR032675">
    <property type="entry name" value="LRR_dom_sf"/>
</dbReference>
<dbReference type="SMART" id="SM00579">
    <property type="entry name" value="FBD"/>
    <property type="match status" value="1"/>
</dbReference>
<dbReference type="InterPro" id="IPR006566">
    <property type="entry name" value="FBD"/>
</dbReference>
<dbReference type="InterPro" id="IPR001810">
    <property type="entry name" value="F-box_dom"/>
</dbReference>
<sequence>MADIISSIPDEILLYILSFLPTKQVVATTILCKRWNLLWRSVPSFDFVYSDDYHWHKEEESYNHFLHSVYSFMHLRDLDQPLRRFSLNCDARLYDPASTDKWVRAAISGRVEHLHFKLLWNVLPSVVFSCKTLVVLKLEFLKVEDIHFFELPLLKILHLYHVYSSEGIHLSQLFAGSPNLEDLEAENTYICHESKFNRLPKLVRANIQAEFVPMEIVKNVEVLFIDWRRQKDLLFDFHNLLQLQLDYMSFHINWDDVLKMLNHCPKLQTLAIGCEKDYIYSSDESHEGEVWPCSQPVPQCISLYLKTCRLENYKGTIDEFQFARSIMQNAKYLRTMKICADIDANDEEKLDMIRDLSSCEKTSNSFTLSFE</sequence>
<dbReference type="EMBL" id="CP039349">
    <property type="protein sequence ID" value="QCD95202.1"/>
    <property type="molecule type" value="Genomic_DNA"/>
</dbReference>
<dbReference type="AlphaFoldDB" id="A0A4D6M209"/>
<dbReference type="InterPro" id="IPR055411">
    <property type="entry name" value="LRR_FXL15/At3g58940/PEG3-like"/>
</dbReference>
<evidence type="ECO:0000313" key="2">
    <source>
        <dbReference type="EMBL" id="QCD95202.1"/>
    </source>
</evidence>
<protein>
    <recommendedName>
        <fullName evidence="1">F-box domain-containing protein</fullName>
    </recommendedName>
</protein>
<evidence type="ECO:0000259" key="1">
    <source>
        <dbReference type="PROSITE" id="PS50181"/>
    </source>
</evidence>
<dbReference type="SUPFAM" id="SSF81383">
    <property type="entry name" value="F-box domain"/>
    <property type="match status" value="1"/>
</dbReference>
<feature type="domain" description="F-box" evidence="1">
    <location>
        <begin position="2"/>
        <end position="52"/>
    </location>
</feature>
<name>A0A4D6M209_VIGUN</name>
<evidence type="ECO:0000313" key="3">
    <source>
        <dbReference type="Proteomes" id="UP000501690"/>
    </source>
</evidence>
<organism evidence="2 3">
    <name type="scientific">Vigna unguiculata</name>
    <name type="common">Cowpea</name>
    <dbReference type="NCBI Taxonomy" id="3917"/>
    <lineage>
        <taxon>Eukaryota</taxon>
        <taxon>Viridiplantae</taxon>
        <taxon>Streptophyta</taxon>
        <taxon>Embryophyta</taxon>
        <taxon>Tracheophyta</taxon>
        <taxon>Spermatophyta</taxon>
        <taxon>Magnoliopsida</taxon>
        <taxon>eudicotyledons</taxon>
        <taxon>Gunneridae</taxon>
        <taxon>Pentapetalae</taxon>
        <taxon>rosids</taxon>
        <taxon>fabids</taxon>
        <taxon>Fabales</taxon>
        <taxon>Fabaceae</taxon>
        <taxon>Papilionoideae</taxon>
        <taxon>50 kb inversion clade</taxon>
        <taxon>NPAAA clade</taxon>
        <taxon>indigoferoid/millettioid clade</taxon>
        <taxon>Phaseoleae</taxon>
        <taxon>Vigna</taxon>
    </lineage>
</organism>